<dbReference type="Pfam" id="PF01153">
    <property type="entry name" value="Glypican"/>
    <property type="match status" value="1"/>
</dbReference>
<dbReference type="EMBL" id="JAWZYT010004257">
    <property type="protein sequence ID" value="KAK4294590.1"/>
    <property type="molecule type" value="Genomic_DNA"/>
</dbReference>
<dbReference type="GO" id="GO:1905475">
    <property type="term" value="P:regulation of protein localization to membrane"/>
    <property type="evidence" value="ECO:0007669"/>
    <property type="project" value="TreeGrafter"/>
</dbReference>
<evidence type="ECO:0000256" key="8">
    <source>
        <dbReference type="ARBA" id="ARBA00023180"/>
    </source>
</evidence>
<comment type="subcellular location">
    <subcellularLocation>
        <location evidence="1 12">Cell membrane</location>
        <topology evidence="1 12">Lipid-anchor</topology>
        <topology evidence="1 12">GPI-anchor</topology>
    </subcellularLocation>
</comment>
<dbReference type="Proteomes" id="UP001292094">
    <property type="component" value="Unassembled WGS sequence"/>
</dbReference>
<keyword evidence="6 12" id="KW-0654">Proteoglycan</keyword>
<evidence type="ECO:0000256" key="12">
    <source>
        <dbReference type="RuleBase" id="RU003519"/>
    </source>
</evidence>
<dbReference type="GO" id="GO:0005576">
    <property type="term" value="C:extracellular region"/>
    <property type="evidence" value="ECO:0007669"/>
    <property type="project" value="TreeGrafter"/>
</dbReference>
<feature type="region of interest" description="Disordered" evidence="13">
    <location>
        <begin position="98"/>
        <end position="187"/>
    </location>
</feature>
<evidence type="ECO:0000256" key="7">
    <source>
        <dbReference type="ARBA" id="ARBA00023136"/>
    </source>
</evidence>
<name>A0AAE1TTE6_9EUCA</name>
<evidence type="ECO:0000256" key="2">
    <source>
        <dbReference type="ARBA" id="ARBA00010260"/>
    </source>
</evidence>
<comment type="similarity">
    <text evidence="2 11">Belongs to the glypican family.</text>
</comment>
<keyword evidence="7 12" id="KW-0472">Membrane</keyword>
<comment type="function">
    <text evidence="12">Cell surface proteoglycan.</text>
</comment>
<keyword evidence="8" id="KW-0325">Glycoprotein</keyword>
<evidence type="ECO:0000256" key="6">
    <source>
        <dbReference type="ARBA" id="ARBA00022974"/>
    </source>
</evidence>
<comment type="caution">
    <text evidence="14">The sequence shown here is derived from an EMBL/GenBank/DDBJ whole genome shotgun (WGS) entry which is preliminary data.</text>
</comment>
<reference evidence="14" key="1">
    <citation type="submission" date="2023-11" db="EMBL/GenBank/DDBJ databases">
        <title>Genome assemblies of two species of porcelain crab, Petrolisthes cinctipes and Petrolisthes manimaculis (Anomura: Porcellanidae).</title>
        <authorList>
            <person name="Angst P."/>
        </authorList>
    </citation>
    <scope>NUCLEOTIDE SEQUENCE</scope>
    <source>
        <strain evidence="14">PB745_02</strain>
        <tissue evidence="14">Gill</tissue>
    </source>
</reference>
<evidence type="ECO:0000256" key="4">
    <source>
        <dbReference type="ARBA" id="ARBA00022622"/>
    </source>
</evidence>
<dbReference type="GO" id="GO:0009986">
    <property type="term" value="C:cell surface"/>
    <property type="evidence" value="ECO:0007669"/>
    <property type="project" value="TreeGrafter"/>
</dbReference>
<feature type="compositionally biased region" description="Polar residues" evidence="13">
    <location>
        <begin position="171"/>
        <end position="187"/>
    </location>
</feature>
<dbReference type="GO" id="GO:0016477">
    <property type="term" value="P:cell migration"/>
    <property type="evidence" value="ECO:0007669"/>
    <property type="project" value="TreeGrafter"/>
</dbReference>
<dbReference type="InterPro" id="IPR001863">
    <property type="entry name" value="Glypican"/>
</dbReference>
<keyword evidence="15" id="KW-1185">Reference proteome</keyword>
<keyword evidence="9 12" id="KW-0357">Heparan sulfate</keyword>
<accession>A0AAE1TTE6</accession>
<evidence type="ECO:0000256" key="10">
    <source>
        <dbReference type="ARBA" id="ARBA00023288"/>
    </source>
</evidence>
<keyword evidence="5" id="KW-0732">Signal</keyword>
<evidence type="ECO:0000256" key="13">
    <source>
        <dbReference type="SAM" id="MobiDB-lite"/>
    </source>
</evidence>
<dbReference type="GO" id="GO:0090263">
    <property type="term" value="P:positive regulation of canonical Wnt signaling pathway"/>
    <property type="evidence" value="ECO:0007669"/>
    <property type="project" value="TreeGrafter"/>
</dbReference>
<keyword evidence="4 12" id="KW-0336">GPI-anchor</keyword>
<sequence length="207" mass="22430">MPEAVRAAVGAVEGARHWWGGLPETHCRSVAAQGDAHCWNGMRVAPYTKTTAGVGISAQKYNPEIRLERPDTTVYTLADRLRVVRRLVMKQLSWLPKADSQHSHTATTDESGSGVDMKPESMSLNEYPTNDDEEYSSSKEYYDSYYNDSEGSGEGSGDFGSNSITPVEKNTLGQSVSTTDGGSASHPTTSVCLISTTITAAILLLRY</sequence>
<protein>
    <submittedName>
        <fullName evidence="14">Uncharacterized protein</fullName>
    </submittedName>
</protein>
<organism evidence="14 15">
    <name type="scientific">Petrolisthes manimaculis</name>
    <dbReference type="NCBI Taxonomy" id="1843537"/>
    <lineage>
        <taxon>Eukaryota</taxon>
        <taxon>Metazoa</taxon>
        <taxon>Ecdysozoa</taxon>
        <taxon>Arthropoda</taxon>
        <taxon>Crustacea</taxon>
        <taxon>Multicrustacea</taxon>
        <taxon>Malacostraca</taxon>
        <taxon>Eumalacostraca</taxon>
        <taxon>Eucarida</taxon>
        <taxon>Decapoda</taxon>
        <taxon>Pleocyemata</taxon>
        <taxon>Anomura</taxon>
        <taxon>Galatheoidea</taxon>
        <taxon>Porcellanidae</taxon>
        <taxon>Petrolisthes</taxon>
    </lineage>
</organism>
<evidence type="ECO:0000256" key="5">
    <source>
        <dbReference type="ARBA" id="ARBA00022729"/>
    </source>
</evidence>
<gene>
    <name evidence="14" type="ORF">Pmani_032795</name>
</gene>
<dbReference type="GO" id="GO:0005886">
    <property type="term" value="C:plasma membrane"/>
    <property type="evidence" value="ECO:0007669"/>
    <property type="project" value="UniProtKB-SubCell"/>
</dbReference>
<dbReference type="AlphaFoldDB" id="A0AAE1TTE6"/>
<dbReference type="GO" id="GO:0098552">
    <property type="term" value="C:side of membrane"/>
    <property type="evidence" value="ECO:0007669"/>
    <property type="project" value="UniProtKB-KW"/>
</dbReference>
<keyword evidence="10 12" id="KW-0449">Lipoprotein</keyword>
<keyword evidence="3" id="KW-1003">Cell membrane</keyword>
<evidence type="ECO:0000313" key="15">
    <source>
        <dbReference type="Proteomes" id="UP001292094"/>
    </source>
</evidence>
<evidence type="ECO:0000256" key="3">
    <source>
        <dbReference type="ARBA" id="ARBA00022475"/>
    </source>
</evidence>
<evidence type="ECO:0000313" key="14">
    <source>
        <dbReference type="EMBL" id="KAK4294590.1"/>
    </source>
</evidence>
<evidence type="ECO:0000256" key="11">
    <source>
        <dbReference type="RuleBase" id="RU003518"/>
    </source>
</evidence>
<evidence type="ECO:0000256" key="1">
    <source>
        <dbReference type="ARBA" id="ARBA00004609"/>
    </source>
</evidence>
<proteinExistence type="inferred from homology"/>
<dbReference type="PANTHER" id="PTHR10822:SF29">
    <property type="entry name" value="DIVISION ABNORMALLY DELAYED PROTEIN"/>
    <property type="match status" value="1"/>
</dbReference>
<dbReference type="PANTHER" id="PTHR10822">
    <property type="entry name" value="GLYPICAN"/>
    <property type="match status" value="1"/>
</dbReference>
<evidence type="ECO:0000256" key="9">
    <source>
        <dbReference type="ARBA" id="ARBA00023207"/>
    </source>
</evidence>